<dbReference type="CDD" id="cd08249">
    <property type="entry name" value="enoyl_reductase_like"/>
    <property type="match status" value="1"/>
</dbReference>
<evidence type="ECO:0000256" key="2">
    <source>
        <dbReference type="ARBA" id="ARBA00011245"/>
    </source>
</evidence>
<dbReference type="SUPFAM" id="SSF50129">
    <property type="entry name" value="GroES-like"/>
    <property type="match status" value="1"/>
</dbReference>
<dbReference type="Gene3D" id="3.40.50.720">
    <property type="entry name" value="NAD(P)-binding Rossmann-like Domain"/>
    <property type="match status" value="1"/>
</dbReference>
<dbReference type="InterPro" id="IPR047122">
    <property type="entry name" value="Trans-enoyl_RdTase-like"/>
</dbReference>
<dbReference type="EMBL" id="JAXOVC010000007">
    <property type="protein sequence ID" value="KAK4499601.1"/>
    <property type="molecule type" value="Genomic_DNA"/>
</dbReference>
<evidence type="ECO:0000313" key="6">
    <source>
        <dbReference type="Proteomes" id="UP001305779"/>
    </source>
</evidence>
<keyword evidence="6" id="KW-1185">Reference proteome</keyword>
<dbReference type="InterPro" id="IPR011032">
    <property type="entry name" value="GroES-like_sf"/>
</dbReference>
<reference evidence="5 6" key="1">
    <citation type="journal article" date="2023" name="G3 (Bethesda)">
        <title>A chromosome-level genome assembly of Zasmidium syzygii isolated from banana leaves.</title>
        <authorList>
            <person name="van Westerhoven A.C."/>
            <person name="Mehrabi R."/>
            <person name="Talebi R."/>
            <person name="Steentjes M.B.F."/>
            <person name="Corcolon B."/>
            <person name="Chong P.A."/>
            <person name="Kema G.H.J."/>
            <person name="Seidl M.F."/>
        </authorList>
    </citation>
    <scope>NUCLEOTIDE SEQUENCE [LARGE SCALE GENOMIC DNA]</scope>
    <source>
        <strain evidence="5 6">P124</strain>
    </source>
</reference>
<proteinExistence type="inferred from homology"/>
<name>A0ABR0EE90_ZASCE</name>
<dbReference type="SUPFAM" id="SSF51735">
    <property type="entry name" value="NAD(P)-binding Rossmann-fold domains"/>
    <property type="match status" value="1"/>
</dbReference>
<gene>
    <name evidence="5" type="ORF">PRZ48_010119</name>
</gene>
<dbReference type="InterPro" id="IPR020843">
    <property type="entry name" value="ER"/>
</dbReference>
<evidence type="ECO:0000256" key="3">
    <source>
        <dbReference type="ARBA" id="ARBA00023002"/>
    </source>
</evidence>
<comment type="similarity">
    <text evidence="1">Belongs to the zinc-containing alcohol dehydrogenase family.</text>
</comment>
<dbReference type="Pfam" id="PF00107">
    <property type="entry name" value="ADH_zinc_N"/>
    <property type="match status" value="1"/>
</dbReference>
<comment type="subunit">
    <text evidence="2">Monomer.</text>
</comment>
<dbReference type="Proteomes" id="UP001305779">
    <property type="component" value="Unassembled WGS sequence"/>
</dbReference>
<dbReference type="InterPro" id="IPR036291">
    <property type="entry name" value="NAD(P)-bd_dom_sf"/>
</dbReference>
<feature type="domain" description="Enoyl reductase (ER)" evidence="4">
    <location>
        <begin position="17"/>
        <end position="342"/>
    </location>
</feature>
<comment type="caution">
    <text evidence="5">The sequence shown here is derived from an EMBL/GenBank/DDBJ whole genome shotgun (WGS) entry which is preliminary data.</text>
</comment>
<dbReference type="InterPro" id="IPR013149">
    <property type="entry name" value="ADH-like_C"/>
</dbReference>
<dbReference type="SMART" id="SM00829">
    <property type="entry name" value="PKS_ER"/>
    <property type="match status" value="1"/>
</dbReference>
<protein>
    <recommendedName>
        <fullName evidence="4">Enoyl reductase (ER) domain-containing protein</fullName>
    </recommendedName>
</protein>
<organism evidence="5 6">
    <name type="scientific">Zasmidium cellare</name>
    <name type="common">Wine cellar mold</name>
    <name type="synonym">Racodium cellare</name>
    <dbReference type="NCBI Taxonomy" id="395010"/>
    <lineage>
        <taxon>Eukaryota</taxon>
        <taxon>Fungi</taxon>
        <taxon>Dikarya</taxon>
        <taxon>Ascomycota</taxon>
        <taxon>Pezizomycotina</taxon>
        <taxon>Dothideomycetes</taxon>
        <taxon>Dothideomycetidae</taxon>
        <taxon>Mycosphaerellales</taxon>
        <taxon>Mycosphaerellaceae</taxon>
        <taxon>Zasmidium</taxon>
    </lineage>
</organism>
<dbReference type="Pfam" id="PF08240">
    <property type="entry name" value="ADH_N"/>
    <property type="match status" value="1"/>
</dbReference>
<evidence type="ECO:0000256" key="1">
    <source>
        <dbReference type="ARBA" id="ARBA00008072"/>
    </source>
</evidence>
<sequence length="345" mass="36190">MSTTTTNTAAWLPSPKAHPFEIKPAPMWEPRGTEILIRNKAIAINPIDAGLQKAAFMPMPYPAIIGHDVAGEVVALGPEHKRFKKGDRVLGMAVGIGKEKGNDENAFQRFTVLQSHMAAEIPEGVAFEEAAVVPLGLSTAACGLFQERPCLGLRYPTEPRRESTRQTVLVWGGSSSVGANGIQLAVAAGYEVVATASPKNFEFVKSLGASQVFDYNAALIEDDLVSALKGKTLAGVLDCIGGQACTVSVNVVHRVAGSGIVTTTKGGAEKEVEGVTVQRLFGTTLRDNGVGKAVFEDFLPKALKAGTFKPAPSPVVVGKGLESVQAAVDKMLGGVSAQKLVVTLE</sequence>
<evidence type="ECO:0000259" key="4">
    <source>
        <dbReference type="SMART" id="SM00829"/>
    </source>
</evidence>
<keyword evidence="3" id="KW-0560">Oxidoreductase</keyword>
<accession>A0ABR0EE90</accession>
<dbReference type="PANTHER" id="PTHR45348:SF2">
    <property type="entry name" value="ZINC-TYPE ALCOHOL DEHYDROGENASE-LIKE PROTEIN C2E1P3.01"/>
    <property type="match status" value="1"/>
</dbReference>
<evidence type="ECO:0000313" key="5">
    <source>
        <dbReference type="EMBL" id="KAK4499601.1"/>
    </source>
</evidence>
<dbReference type="Gene3D" id="3.90.180.10">
    <property type="entry name" value="Medium-chain alcohol dehydrogenases, catalytic domain"/>
    <property type="match status" value="1"/>
</dbReference>
<dbReference type="PANTHER" id="PTHR45348">
    <property type="entry name" value="HYPOTHETICAL OXIDOREDUCTASE (EUROFUNG)"/>
    <property type="match status" value="1"/>
</dbReference>
<dbReference type="InterPro" id="IPR013154">
    <property type="entry name" value="ADH-like_N"/>
</dbReference>